<keyword evidence="3" id="KW-1185">Reference proteome</keyword>
<evidence type="ECO:0000313" key="3">
    <source>
        <dbReference type="Proteomes" id="UP001066276"/>
    </source>
</evidence>
<name>A0AAV7USN2_PLEWA</name>
<reference evidence="2" key="1">
    <citation type="journal article" date="2022" name="bioRxiv">
        <title>Sequencing and chromosome-scale assembly of the giantPleurodeles waltlgenome.</title>
        <authorList>
            <person name="Brown T."/>
            <person name="Elewa A."/>
            <person name="Iarovenko S."/>
            <person name="Subramanian E."/>
            <person name="Araus A.J."/>
            <person name="Petzold A."/>
            <person name="Susuki M."/>
            <person name="Suzuki K.-i.T."/>
            <person name="Hayashi T."/>
            <person name="Toyoda A."/>
            <person name="Oliveira C."/>
            <person name="Osipova E."/>
            <person name="Leigh N.D."/>
            <person name="Simon A."/>
            <person name="Yun M.H."/>
        </authorList>
    </citation>
    <scope>NUCLEOTIDE SEQUENCE</scope>
    <source>
        <strain evidence="2">20211129_DDA</strain>
        <tissue evidence="2">Liver</tissue>
    </source>
</reference>
<protein>
    <submittedName>
        <fullName evidence="2">Uncharacterized protein</fullName>
    </submittedName>
</protein>
<proteinExistence type="predicted"/>
<dbReference type="Proteomes" id="UP001066276">
    <property type="component" value="Chromosome 2_2"/>
</dbReference>
<feature type="region of interest" description="Disordered" evidence="1">
    <location>
        <begin position="1"/>
        <end position="25"/>
    </location>
</feature>
<comment type="caution">
    <text evidence="2">The sequence shown here is derived from an EMBL/GenBank/DDBJ whole genome shotgun (WGS) entry which is preliminary data.</text>
</comment>
<feature type="region of interest" description="Disordered" evidence="1">
    <location>
        <begin position="68"/>
        <end position="89"/>
    </location>
</feature>
<gene>
    <name evidence="2" type="ORF">NDU88_000276</name>
</gene>
<organism evidence="2 3">
    <name type="scientific">Pleurodeles waltl</name>
    <name type="common">Iberian ribbed newt</name>
    <dbReference type="NCBI Taxonomy" id="8319"/>
    <lineage>
        <taxon>Eukaryota</taxon>
        <taxon>Metazoa</taxon>
        <taxon>Chordata</taxon>
        <taxon>Craniata</taxon>
        <taxon>Vertebrata</taxon>
        <taxon>Euteleostomi</taxon>
        <taxon>Amphibia</taxon>
        <taxon>Batrachia</taxon>
        <taxon>Caudata</taxon>
        <taxon>Salamandroidea</taxon>
        <taxon>Salamandridae</taxon>
        <taxon>Pleurodelinae</taxon>
        <taxon>Pleurodeles</taxon>
    </lineage>
</organism>
<evidence type="ECO:0000313" key="2">
    <source>
        <dbReference type="EMBL" id="KAJ1190959.1"/>
    </source>
</evidence>
<dbReference type="EMBL" id="JANPWB010000004">
    <property type="protein sequence ID" value="KAJ1190959.1"/>
    <property type="molecule type" value="Genomic_DNA"/>
</dbReference>
<evidence type="ECO:0000256" key="1">
    <source>
        <dbReference type="SAM" id="MobiDB-lite"/>
    </source>
</evidence>
<accession>A0AAV7USN2</accession>
<dbReference type="AlphaFoldDB" id="A0AAV7USN2"/>
<sequence length="89" mass="9977">MCRSGCPQPSPVLERADDRARHAGRPAALAAAENMENALPELREVRWTELWPRPRYCSNWGHGDGVPLNGASNHSGMPHWRVQKWHGGE</sequence>